<feature type="region of interest" description="Disordered" evidence="2">
    <location>
        <begin position="1"/>
        <end position="30"/>
    </location>
</feature>
<feature type="transmembrane region" description="Helical" evidence="3">
    <location>
        <begin position="606"/>
        <end position="625"/>
    </location>
</feature>
<evidence type="ECO:0000259" key="4">
    <source>
        <dbReference type="Pfam" id="PF16640"/>
    </source>
</evidence>
<dbReference type="Gene3D" id="2.60.40.10">
    <property type="entry name" value="Immunoglobulins"/>
    <property type="match status" value="1"/>
</dbReference>
<feature type="region of interest" description="Disordered" evidence="2">
    <location>
        <begin position="204"/>
        <end position="238"/>
    </location>
</feature>
<reference evidence="5" key="1">
    <citation type="submission" date="2021-03" db="EMBL/GenBank/DDBJ databases">
        <title>Agromyces archimandritus sp. nov., isolated from the cockroach Archimandrita tessellata.</title>
        <authorList>
            <person name="Guzman J."/>
            <person name="Ortuzar M."/>
            <person name="Poehlein A."/>
            <person name="Daniel R."/>
            <person name="Trujillo M."/>
            <person name="Vilcinskas A."/>
        </authorList>
    </citation>
    <scope>NUCLEOTIDE SEQUENCE</scope>
    <source>
        <strain evidence="5">G127AT</strain>
    </source>
</reference>
<sequence>MTATSSSGAGIGGGGFLNAEQGGDGGDITIDGSASVTATTSLASAAIGGGGGSGDTGGDGGTIRIGGDATVTADSGVGNGAAIGGAQGGDGGSITIDGSAVVNADGSIAGGAGIGGGLNGNGGTTTIGGDAEVTATARNGAGIGGGTLGGGGVITIRDRALVDAGAVDGNGAGIGGGPGGPAGVITITDEAQVTAVSAGSAAIGGDTRETAPADSISISGRSSVSASGTSNASGIGGSATITVTGGPTVVATSEYSAGIARSWRNTDQSMRVEIAGGDVTATSLYAGAGIGGGGNGGPGVDVVITGGTVTVREGAADSDQASAIGYGGNWLSTEPDWGSLSITAPGTVVIADGGTLRVPDGVVVTGDGYIRSGGADATVVNDGAIQQPTDNVDWSLLGVMPHNFLIAFDPNGGEPEQEVRVFATTFELGAREFPPNPSRDGFVFSEWNSEEDGTGDTITAGTLWSDDTTVYAQWTPGTVTTAAPAGDAIAGVPLDFDVHVGPAGPGPGVPMGSVQLFIDGQPIGDPVALDANGDATLSWPNPTVGEHTYRVEFITDGEWAGSATENLPITVHPAPTPTPTPPAPTPGPGPTPHPGGLASTGLDGGLLGGAAALALAAILLGAGLIRRRSSVE</sequence>
<evidence type="ECO:0000256" key="1">
    <source>
        <dbReference type="ARBA" id="ARBA00004196"/>
    </source>
</evidence>
<evidence type="ECO:0000313" key="5">
    <source>
        <dbReference type="EMBL" id="QTX03599.1"/>
    </source>
</evidence>
<evidence type="ECO:0000313" key="6">
    <source>
        <dbReference type="Proteomes" id="UP000671914"/>
    </source>
</evidence>
<dbReference type="RefSeq" id="WP_210896352.1">
    <property type="nucleotide sequence ID" value="NZ_CP071696.1"/>
</dbReference>
<keyword evidence="3" id="KW-0472">Membrane</keyword>
<dbReference type="InterPro" id="IPR042229">
    <property type="entry name" value="Listeria/Bacterioides_rpt_sf"/>
</dbReference>
<feature type="domain" description="Bacterial Ig-like" evidence="4">
    <location>
        <begin position="487"/>
        <end position="571"/>
    </location>
</feature>
<keyword evidence="3" id="KW-1133">Transmembrane helix</keyword>
<dbReference type="Pfam" id="PF09479">
    <property type="entry name" value="Flg_new"/>
    <property type="match status" value="1"/>
</dbReference>
<dbReference type="Proteomes" id="UP000671914">
    <property type="component" value="Chromosome"/>
</dbReference>
<feature type="compositionally biased region" description="Pro residues" evidence="2">
    <location>
        <begin position="574"/>
        <end position="593"/>
    </location>
</feature>
<dbReference type="InterPro" id="IPR013783">
    <property type="entry name" value="Ig-like_fold"/>
</dbReference>
<feature type="region of interest" description="Disordered" evidence="2">
    <location>
        <begin position="569"/>
        <end position="600"/>
    </location>
</feature>
<accession>A0A975FKE6</accession>
<organism evidence="5 6">
    <name type="scientific">Agromyces archimandritae</name>
    <dbReference type="NCBI Taxonomy" id="2781962"/>
    <lineage>
        <taxon>Bacteria</taxon>
        <taxon>Bacillati</taxon>
        <taxon>Actinomycetota</taxon>
        <taxon>Actinomycetes</taxon>
        <taxon>Micrococcales</taxon>
        <taxon>Microbacteriaceae</taxon>
        <taxon>Agromyces</taxon>
    </lineage>
</organism>
<dbReference type="KEGG" id="aarc:G127AT_09605"/>
<feature type="compositionally biased region" description="Low complexity" evidence="2">
    <location>
        <begin position="213"/>
        <end position="233"/>
    </location>
</feature>
<feature type="compositionally biased region" description="Gly residues" evidence="2">
    <location>
        <begin position="9"/>
        <end position="26"/>
    </location>
</feature>
<dbReference type="GO" id="GO:0005975">
    <property type="term" value="P:carbohydrate metabolic process"/>
    <property type="evidence" value="ECO:0007669"/>
    <property type="project" value="UniProtKB-ARBA"/>
</dbReference>
<protein>
    <submittedName>
        <fullName evidence="5">Ig-like domain repeat protein</fullName>
    </submittedName>
</protein>
<evidence type="ECO:0000256" key="3">
    <source>
        <dbReference type="SAM" id="Phobius"/>
    </source>
</evidence>
<dbReference type="EMBL" id="CP071696">
    <property type="protein sequence ID" value="QTX03599.1"/>
    <property type="molecule type" value="Genomic_DNA"/>
</dbReference>
<evidence type="ECO:0000256" key="2">
    <source>
        <dbReference type="SAM" id="MobiDB-lite"/>
    </source>
</evidence>
<dbReference type="Gene3D" id="2.60.40.4270">
    <property type="entry name" value="Listeria-Bacteroides repeat domain"/>
    <property type="match status" value="1"/>
</dbReference>
<dbReference type="Pfam" id="PF16640">
    <property type="entry name" value="Big_3_5"/>
    <property type="match status" value="1"/>
</dbReference>
<dbReference type="NCBIfam" id="TIGR02543">
    <property type="entry name" value="List_Bact_rpt"/>
    <property type="match status" value="1"/>
</dbReference>
<comment type="subcellular location">
    <subcellularLocation>
        <location evidence="1">Cell envelope</location>
    </subcellularLocation>
</comment>
<keyword evidence="3" id="KW-0812">Transmembrane</keyword>
<dbReference type="AlphaFoldDB" id="A0A975FKE6"/>
<gene>
    <name evidence="5" type="ORF">G127AT_09605</name>
</gene>
<dbReference type="GO" id="GO:0030313">
    <property type="term" value="C:cell envelope"/>
    <property type="evidence" value="ECO:0007669"/>
    <property type="project" value="UniProtKB-SubCell"/>
</dbReference>
<dbReference type="InterPro" id="IPR032109">
    <property type="entry name" value="Big_3_5"/>
</dbReference>
<proteinExistence type="predicted"/>
<dbReference type="InterPro" id="IPR013378">
    <property type="entry name" value="InlB-like_B-rpt"/>
</dbReference>
<name>A0A975FKE6_9MICO</name>
<keyword evidence="6" id="KW-1185">Reference proteome</keyword>